<evidence type="ECO:0000256" key="7">
    <source>
        <dbReference type="ARBA" id="ARBA00023306"/>
    </source>
</evidence>
<dbReference type="PANTHER" id="PTHR23168:SF0">
    <property type="entry name" value="MITOTIC SPINDLE ASSEMBLY CHECKPOINT PROTEIN MAD1"/>
    <property type="match status" value="1"/>
</dbReference>
<dbReference type="Gene3D" id="3.30.457.60">
    <property type="match status" value="1"/>
</dbReference>
<evidence type="ECO:0000256" key="1">
    <source>
        <dbReference type="ARBA" id="ARBA00004123"/>
    </source>
</evidence>
<dbReference type="GO" id="GO:0007094">
    <property type="term" value="P:mitotic spindle assembly checkpoint signaling"/>
    <property type="evidence" value="ECO:0007669"/>
    <property type="project" value="InterPro"/>
</dbReference>
<evidence type="ECO:0000256" key="3">
    <source>
        <dbReference type="ARBA" id="ARBA00022019"/>
    </source>
</evidence>
<evidence type="ECO:0000256" key="8">
    <source>
        <dbReference type="SAM" id="Coils"/>
    </source>
</evidence>
<dbReference type="EMBL" id="KV454538">
    <property type="protein sequence ID" value="ODV69883.1"/>
    <property type="molecule type" value="Genomic_DNA"/>
</dbReference>
<evidence type="ECO:0000256" key="4">
    <source>
        <dbReference type="ARBA" id="ARBA00022618"/>
    </source>
</evidence>
<dbReference type="PANTHER" id="PTHR23168">
    <property type="entry name" value="MITOTIC SPINDLE ASSEMBLY CHECKPOINT PROTEIN MAD1 MITOTIC ARREST DEFICIENT-LIKE PROTEIN 1"/>
    <property type="match status" value="1"/>
</dbReference>
<proteinExistence type="inferred from homology"/>
<dbReference type="GO" id="GO:0005635">
    <property type="term" value="C:nuclear envelope"/>
    <property type="evidence" value="ECO:0007669"/>
    <property type="project" value="TreeGrafter"/>
</dbReference>
<protein>
    <recommendedName>
        <fullName evidence="3">Spindle assembly checkpoint component MAD1</fullName>
    </recommendedName>
</protein>
<comment type="subcellular location">
    <subcellularLocation>
        <location evidence="1">Nucleus</location>
    </subcellularLocation>
</comment>
<feature type="coiled-coil region" evidence="8">
    <location>
        <begin position="302"/>
        <end position="365"/>
    </location>
</feature>
<dbReference type="GO" id="GO:0051301">
    <property type="term" value="P:cell division"/>
    <property type="evidence" value="ECO:0007669"/>
    <property type="project" value="UniProtKB-KW"/>
</dbReference>
<gene>
    <name evidence="9" type="ORF">HYPBUDRAFT_132406</name>
</gene>
<keyword evidence="10" id="KW-1185">Reference proteome</keyword>
<evidence type="ECO:0000313" key="10">
    <source>
        <dbReference type="Proteomes" id="UP000095085"/>
    </source>
</evidence>
<dbReference type="STRING" id="984485.A0A1E4RRI5"/>
<keyword evidence="7" id="KW-0131">Cell cycle</keyword>
<keyword evidence="5" id="KW-0498">Mitosis</keyword>
<dbReference type="Pfam" id="PF05557">
    <property type="entry name" value="MAD"/>
    <property type="match status" value="1"/>
</dbReference>
<feature type="coiled-coil region" evidence="8">
    <location>
        <begin position="537"/>
        <end position="564"/>
    </location>
</feature>
<name>A0A1E4RRI5_9ASCO</name>
<reference evidence="10" key="1">
    <citation type="submission" date="2016-05" db="EMBL/GenBank/DDBJ databases">
        <title>Comparative genomics of biotechnologically important yeasts.</title>
        <authorList>
            <consortium name="DOE Joint Genome Institute"/>
            <person name="Riley R."/>
            <person name="Haridas S."/>
            <person name="Wolfe K.H."/>
            <person name="Lopes M.R."/>
            <person name="Hittinger C.T."/>
            <person name="Goker M."/>
            <person name="Salamov A."/>
            <person name="Wisecaver J."/>
            <person name="Long T.M."/>
            <person name="Aerts A.L."/>
            <person name="Barry K."/>
            <person name="Choi C."/>
            <person name="Clum A."/>
            <person name="Coughlan A.Y."/>
            <person name="Deshpande S."/>
            <person name="Douglass A.P."/>
            <person name="Hanson S.J."/>
            <person name="Klenk H.-P."/>
            <person name="Labutti K."/>
            <person name="Lapidus A."/>
            <person name="Lindquist E."/>
            <person name="Lipzen A."/>
            <person name="Meier-Kolthoff J.P."/>
            <person name="Ohm R.A."/>
            <person name="Otillar R.P."/>
            <person name="Pangilinan J."/>
            <person name="Peng Y."/>
            <person name="Rokas A."/>
            <person name="Rosa C.A."/>
            <person name="Scheuner C."/>
            <person name="Sibirny A.A."/>
            <person name="Slot J.C."/>
            <person name="Stielow J.B."/>
            <person name="Sun H."/>
            <person name="Kurtzman C.P."/>
            <person name="Blackwell M."/>
            <person name="Grigoriev I.V."/>
            <person name="Jeffries T.W."/>
        </authorList>
    </citation>
    <scope>NUCLEOTIDE SEQUENCE [LARGE SCALE GENOMIC DNA]</scope>
    <source>
        <strain evidence="10">NRRL Y-1933</strain>
    </source>
</reference>
<evidence type="ECO:0000256" key="5">
    <source>
        <dbReference type="ARBA" id="ARBA00022776"/>
    </source>
</evidence>
<dbReference type="GO" id="GO:0072686">
    <property type="term" value="C:mitotic spindle"/>
    <property type="evidence" value="ECO:0007669"/>
    <property type="project" value="TreeGrafter"/>
</dbReference>
<keyword evidence="6" id="KW-0539">Nucleus</keyword>
<comment type="similarity">
    <text evidence="2">Belongs to the MAD1 family.</text>
</comment>
<sequence>MTDTGSSPFVEHPRDVFNEESVLGLKQIISSLQFQLSSTKSEKSLLEQSKESLSKRYEEIISKKNEDLSSLEQNVEFLYKEREQLRDKVENQKQIFEQQRQELSQEIDELKGSNSRLLSKNDKLEFKLNNINAKYEHIKSDFNYELSNNDQLNGRIKSLELENKRLSEINDEFSNNLNLAADQLSNDRSLELQTINDNLQRTNSQLQLKVDKLLQHKTSTELLKQKNISLSNKVSRLESFEQKCWSLSVENTELKSKFDDYFKIINEYITHEDNDTNESVVMKFVNKLKDLKNNNLVLFDKYSQTQTKLTQSENKLQNLHSKIQHEYLPKIDSLSELNLSKDLQIKKLQDQKMLNNKEIEFLRNSLKNFDRIEASKIENERKENNNPSSEATNQYLSNLEKLVDQYKLEIDSLQKQAVKSSSSIGEKRPRIVDDAMEVKSMNINTSLDRENVKLQTQVKNLEDEINRLNDKIQSNEKVESQRESIHMVQLKSNPFSKDQLVKQQSLDLLIKENQDLIKKFVEGIDDESIDLIPKSVFARQEQDKAILQTKVDQLTKKIHRLKTIYADKSKDILSIISKYFGYTIEFIPSPINPNDLSSRIKLVSRYLSNKDNSAPSNAYLILDLNSKSLKANGNLEFKSLCEDLVSNWVNEKGQIPCFLSALNLKIYETYVLS</sequence>
<dbReference type="GO" id="GO:0051315">
    <property type="term" value="P:attachment of mitotic spindle microtubules to kinetochore"/>
    <property type="evidence" value="ECO:0007669"/>
    <property type="project" value="TreeGrafter"/>
</dbReference>
<evidence type="ECO:0000256" key="2">
    <source>
        <dbReference type="ARBA" id="ARBA00008029"/>
    </source>
</evidence>
<dbReference type="InterPro" id="IPR008672">
    <property type="entry name" value="Mad1"/>
</dbReference>
<dbReference type="GO" id="GO:0000776">
    <property type="term" value="C:kinetochore"/>
    <property type="evidence" value="ECO:0007669"/>
    <property type="project" value="TreeGrafter"/>
</dbReference>
<dbReference type="AlphaFoldDB" id="A0A1E4RRI5"/>
<organism evidence="9 10">
    <name type="scientific">Hyphopichia burtonii NRRL Y-1933</name>
    <dbReference type="NCBI Taxonomy" id="984485"/>
    <lineage>
        <taxon>Eukaryota</taxon>
        <taxon>Fungi</taxon>
        <taxon>Dikarya</taxon>
        <taxon>Ascomycota</taxon>
        <taxon>Saccharomycotina</taxon>
        <taxon>Pichiomycetes</taxon>
        <taxon>Debaryomycetaceae</taxon>
        <taxon>Hyphopichia</taxon>
    </lineage>
</organism>
<evidence type="ECO:0000313" key="9">
    <source>
        <dbReference type="EMBL" id="ODV69883.1"/>
    </source>
</evidence>
<dbReference type="RefSeq" id="XP_020078950.1">
    <property type="nucleotide sequence ID" value="XM_020219477.1"/>
</dbReference>
<keyword evidence="4" id="KW-0132">Cell division</keyword>
<evidence type="ECO:0000256" key="6">
    <source>
        <dbReference type="ARBA" id="ARBA00023242"/>
    </source>
</evidence>
<dbReference type="OrthoDB" id="331602at2759"/>
<feature type="coiled-coil region" evidence="8">
    <location>
        <begin position="54"/>
        <end position="216"/>
    </location>
</feature>
<dbReference type="Proteomes" id="UP000095085">
    <property type="component" value="Unassembled WGS sequence"/>
</dbReference>
<accession>A0A1E4RRI5</accession>
<keyword evidence="8" id="KW-0175">Coiled coil</keyword>
<dbReference type="GeneID" id="30994027"/>
<feature type="coiled-coil region" evidence="8">
    <location>
        <begin position="444"/>
        <end position="481"/>
    </location>
</feature>